<dbReference type="PANTHER" id="PTHR37992">
    <property type="entry name" value="EXPRESSED PROTEIN"/>
    <property type="match status" value="1"/>
</dbReference>
<keyword evidence="3" id="KW-1185">Reference proteome</keyword>
<proteinExistence type="predicted"/>
<dbReference type="InterPro" id="IPR013920">
    <property type="entry name" value="DUF1774_fun"/>
</dbReference>
<keyword evidence="1" id="KW-0472">Membrane</keyword>
<keyword evidence="1" id="KW-0812">Transmembrane</keyword>
<keyword evidence="1" id="KW-1133">Transmembrane helix</keyword>
<name>A0AAD9I8U0_9PEZI</name>
<feature type="transmembrane region" description="Helical" evidence="1">
    <location>
        <begin position="117"/>
        <end position="134"/>
    </location>
</feature>
<evidence type="ECO:0008006" key="4">
    <source>
        <dbReference type="Google" id="ProtNLM"/>
    </source>
</evidence>
<dbReference type="Proteomes" id="UP001217918">
    <property type="component" value="Unassembled WGS sequence"/>
</dbReference>
<feature type="transmembrane region" description="Helical" evidence="1">
    <location>
        <begin position="77"/>
        <end position="96"/>
    </location>
</feature>
<evidence type="ECO:0000313" key="3">
    <source>
        <dbReference type="Proteomes" id="UP001217918"/>
    </source>
</evidence>
<dbReference type="AlphaFoldDB" id="A0AAD9I8U0"/>
<organism evidence="2 3">
    <name type="scientific">Phyllachora maydis</name>
    <dbReference type="NCBI Taxonomy" id="1825666"/>
    <lineage>
        <taxon>Eukaryota</taxon>
        <taxon>Fungi</taxon>
        <taxon>Dikarya</taxon>
        <taxon>Ascomycota</taxon>
        <taxon>Pezizomycotina</taxon>
        <taxon>Sordariomycetes</taxon>
        <taxon>Sordariomycetidae</taxon>
        <taxon>Phyllachorales</taxon>
        <taxon>Phyllachoraceae</taxon>
        <taxon>Phyllachora</taxon>
    </lineage>
</organism>
<feature type="transmembrane region" description="Helical" evidence="1">
    <location>
        <begin position="23"/>
        <end position="45"/>
    </location>
</feature>
<feature type="transmembrane region" description="Helical" evidence="1">
    <location>
        <begin position="154"/>
        <end position="177"/>
    </location>
</feature>
<feature type="transmembrane region" description="Helical" evidence="1">
    <location>
        <begin position="243"/>
        <end position="265"/>
    </location>
</feature>
<evidence type="ECO:0000313" key="2">
    <source>
        <dbReference type="EMBL" id="KAK2072442.1"/>
    </source>
</evidence>
<gene>
    <name evidence="2" type="ORF">P8C59_006798</name>
</gene>
<feature type="transmembrane region" description="Helical" evidence="1">
    <location>
        <begin position="218"/>
        <end position="236"/>
    </location>
</feature>
<dbReference type="Pfam" id="PF08611">
    <property type="entry name" value="DUF1774"/>
    <property type="match status" value="1"/>
</dbReference>
<feature type="transmembrane region" description="Helical" evidence="1">
    <location>
        <begin position="189"/>
        <end position="212"/>
    </location>
</feature>
<dbReference type="EMBL" id="JAQQPM010000006">
    <property type="protein sequence ID" value="KAK2072442.1"/>
    <property type="molecule type" value="Genomic_DNA"/>
</dbReference>
<comment type="caution">
    <text evidence="2">The sequence shown here is derived from an EMBL/GenBank/DDBJ whole genome shotgun (WGS) entry which is preliminary data.</text>
</comment>
<protein>
    <recommendedName>
        <fullName evidence="4">ATP synthase F0</fullName>
    </recommendedName>
</protein>
<dbReference type="PANTHER" id="PTHR37992:SF1">
    <property type="entry name" value="DUF1774-DOMAIN-CONTAINING PROTEIN"/>
    <property type="match status" value="1"/>
</dbReference>
<evidence type="ECO:0000256" key="1">
    <source>
        <dbReference type="SAM" id="Phobius"/>
    </source>
</evidence>
<reference evidence="2" key="1">
    <citation type="journal article" date="2023" name="Mol. Plant Microbe Interact.">
        <title>Elucidating the Obligate Nature and Biological Capacity of an Invasive Fungal Corn Pathogen.</title>
        <authorList>
            <person name="MacCready J.S."/>
            <person name="Roggenkamp E.M."/>
            <person name="Gdanetz K."/>
            <person name="Chilvers M.I."/>
        </authorList>
    </citation>
    <scope>NUCLEOTIDE SEQUENCE</scope>
    <source>
        <strain evidence="2">PM02</strain>
    </source>
</reference>
<sequence>MADGFSTYNPFARRESHHANSIATYRVLTSLTWLLSLVVSVYYWVHRPHDGDGPLHRIPTQNDRFPTGFTLNDTMLASYWSVLLLSQVGYVSRLFSADVEDVKAAASVGSHFIANNLVHFAFVMLFVRGYFGWAEVMLVANFVNLTSLYFRHNAYARLIHMPAVSGPLAWTFVALFWNGAIAVYKPNNLMARIFANMFIWSILGYGLFFIFFYKDYTMGFNLSVLSAAIGVGQFLNKIVELQWMFAFTIMTVLLVLTALVAYPAWSGGDVPWGRQETAAQTDAERAPLLNES</sequence>
<accession>A0AAD9I8U0</accession>